<dbReference type="EMBL" id="CP044496">
    <property type="protein sequence ID" value="QFG51655.1"/>
    <property type="molecule type" value="Genomic_DNA"/>
</dbReference>
<dbReference type="PRINTS" id="PR00735">
    <property type="entry name" value="GLHYDRLASE8"/>
</dbReference>
<feature type="transmembrane region" description="Helical" evidence="4">
    <location>
        <begin position="6"/>
        <end position="25"/>
    </location>
</feature>
<dbReference type="Proteomes" id="UP000035709">
    <property type="component" value="Chromosome"/>
</dbReference>
<keyword evidence="7" id="KW-1185">Reference proteome</keyword>
<gene>
    <name evidence="6" type="ORF">LA749_06490</name>
    <name evidence="5" type="ORF">LBAT_1294</name>
</gene>
<keyword evidence="2 5" id="KW-0378">Hydrolase</keyword>
<evidence type="ECO:0000313" key="8">
    <source>
        <dbReference type="Proteomes" id="UP000325393"/>
    </source>
</evidence>
<evidence type="ECO:0000256" key="1">
    <source>
        <dbReference type="ARBA" id="ARBA00009209"/>
    </source>
</evidence>
<dbReference type="PATRIC" id="fig|1600.4.peg.1320"/>
<accession>A0A0D6A4F7</accession>
<dbReference type="Proteomes" id="UP000325393">
    <property type="component" value="Chromosome"/>
</dbReference>
<dbReference type="Pfam" id="PF01270">
    <property type="entry name" value="Glyco_hydro_8"/>
    <property type="match status" value="1"/>
</dbReference>
<sequence>MRLSKFTWFLTALIAIIYTATLIVIQIESPYHIQAESYRRWRETYIIKQSANRAFVNTSNNRAKPVTLSEGQGYGLYITAAAGQHGWAKSRDFDQLLNYYLAHRDYVGNHHQTPTYLMQWRQYQKNGHWASDINSATDGDLFIAMALHQAARVWPKRAGYYRNLERHLTNDILAYEYNPHTRSLTVGDWATSKSKYYRLMRTSDVAPTFFDTFYQSSHDQRWRIVKDGMLDHLADLSAQHRTGLVPDFAWVTADSAKPVKSWTMASKNDGNYFANACRVPMMLANSKDPRAQKTLTRMMKFFSRRSYVSYVTAGYTLTGKKLNHHQSASFSAPIFLAVSRNRNHGYDNLFSSQKFIFSKPLPKDNYYDATLTTIAAMEGMN</sequence>
<keyword evidence="4" id="KW-0812">Transmembrane</keyword>
<evidence type="ECO:0000256" key="4">
    <source>
        <dbReference type="SAM" id="Phobius"/>
    </source>
</evidence>
<dbReference type="KEGG" id="lae:LBAT_1294"/>
<dbReference type="EMBL" id="AP014808">
    <property type="protein sequence ID" value="BAQ57683.1"/>
    <property type="molecule type" value="Genomic_DNA"/>
</dbReference>
<reference evidence="5 7" key="1">
    <citation type="submission" date="2015-03" db="EMBL/GenBank/DDBJ databases">
        <title>Complete genome sequence of Lactobacillus acetotolerans NBRC 13120.</title>
        <authorList>
            <person name="Toh H."/>
            <person name="Morita H."/>
            <person name="Fujita N."/>
        </authorList>
    </citation>
    <scope>NUCLEOTIDE SEQUENCE [LARGE SCALE GENOMIC DNA]</scope>
    <source>
        <strain evidence="5 7">NBRC 13120</strain>
    </source>
</reference>
<evidence type="ECO:0000256" key="3">
    <source>
        <dbReference type="ARBA" id="ARBA00023295"/>
    </source>
</evidence>
<evidence type="ECO:0000313" key="5">
    <source>
        <dbReference type="EMBL" id="BAQ57683.1"/>
    </source>
</evidence>
<dbReference type="AlphaFoldDB" id="A0A0D6A4F7"/>
<dbReference type="SUPFAM" id="SSF48208">
    <property type="entry name" value="Six-hairpin glycosidases"/>
    <property type="match status" value="1"/>
</dbReference>
<dbReference type="Gene3D" id="1.50.10.10">
    <property type="match status" value="1"/>
</dbReference>
<comment type="similarity">
    <text evidence="1">Belongs to the glycosyl hydrolase 8 (cellulase D) family.</text>
</comment>
<organism evidence="5 7">
    <name type="scientific">Lactobacillus acetotolerans</name>
    <dbReference type="NCBI Taxonomy" id="1600"/>
    <lineage>
        <taxon>Bacteria</taxon>
        <taxon>Bacillati</taxon>
        <taxon>Bacillota</taxon>
        <taxon>Bacilli</taxon>
        <taxon>Lactobacillales</taxon>
        <taxon>Lactobacillaceae</taxon>
        <taxon>Lactobacillus</taxon>
    </lineage>
</organism>
<dbReference type="OrthoDB" id="9803461at2"/>
<dbReference type="RefSeq" id="WP_056969977.1">
    <property type="nucleotide sequence ID" value="NZ_AP014808.1"/>
</dbReference>
<evidence type="ECO:0000313" key="6">
    <source>
        <dbReference type="EMBL" id="QFG51655.1"/>
    </source>
</evidence>
<keyword evidence="4" id="KW-0472">Membrane</keyword>
<dbReference type="InterPro" id="IPR002037">
    <property type="entry name" value="Glyco_hydro_8"/>
</dbReference>
<protein>
    <submittedName>
        <fullName evidence="6">Beta-glucanase</fullName>
    </submittedName>
    <submittedName>
        <fullName evidence="5">Glycoside hydrolase</fullName>
    </submittedName>
</protein>
<dbReference type="InterPro" id="IPR008928">
    <property type="entry name" value="6-hairpin_glycosidase_sf"/>
</dbReference>
<keyword evidence="3" id="KW-0326">Glycosidase</keyword>
<evidence type="ECO:0000313" key="7">
    <source>
        <dbReference type="Proteomes" id="UP000035709"/>
    </source>
</evidence>
<dbReference type="GO" id="GO:0005975">
    <property type="term" value="P:carbohydrate metabolic process"/>
    <property type="evidence" value="ECO:0007669"/>
    <property type="project" value="InterPro"/>
</dbReference>
<evidence type="ECO:0000256" key="2">
    <source>
        <dbReference type="ARBA" id="ARBA00022801"/>
    </source>
</evidence>
<dbReference type="STRING" id="1600.LBAT_1294"/>
<dbReference type="GO" id="GO:0004553">
    <property type="term" value="F:hydrolase activity, hydrolyzing O-glycosyl compounds"/>
    <property type="evidence" value="ECO:0007669"/>
    <property type="project" value="InterPro"/>
</dbReference>
<proteinExistence type="inferred from homology"/>
<name>A0A0D6A4F7_9LACO</name>
<reference evidence="6 8" key="2">
    <citation type="submission" date="2019-09" db="EMBL/GenBank/DDBJ databases">
        <title>Genome sequencing of Lactobacillus acetotolerans.</title>
        <authorList>
            <person name="Kim K."/>
        </authorList>
    </citation>
    <scope>NUCLEOTIDE SEQUENCE [LARGE SCALE GENOMIC DNA]</scope>
    <source>
        <strain evidence="6 8">LA749</strain>
    </source>
</reference>
<dbReference type="InterPro" id="IPR012341">
    <property type="entry name" value="6hp_glycosidase-like_sf"/>
</dbReference>
<keyword evidence="4" id="KW-1133">Transmembrane helix</keyword>
<dbReference type="GeneID" id="78212631"/>